<accession>A0ABV9DKJ9</accession>
<dbReference type="Proteomes" id="UP001595989">
    <property type="component" value="Unassembled WGS sequence"/>
</dbReference>
<keyword evidence="3" id="KW-1185">Reference proteome</keyword>
<dbReference type="NCBIfam" id="TIGR03725">
    <property type="entry name" value="T6A_YeaZ"/>
    <property type="match status" value="1"/>
</dbReference>
<feature type="domain" description="Gcp-like" evidence="1">
    <location>
        <begin position="32"/>
        <end position="224"/>
    </location>
</feature>
<dbReference type="CDD" id="cd24032">
    <property type="entry name" value="ASKHA_NBD_TsaB"/>
    <property type="match status" value="1"/>
</dbReference>
<dbReference type="EMBL" id="JBHSFU010000008">
    <property type="protein sequence ID" value="MFC4559364.1"/>
    <property type="molecule type" value="Genomic_DNA"/>
</dbReference>
<keyword evidence="2" id="KW-0012">Acyltransferase</keyword>
<dbReference type="GO" id="GO:0061711">
    <property type="term" value="F:tRNA N(6)-L-threonylcarbamoyladenine synthase activity"/>
    <property type="evidence" value="ECO:0007669"/>
    <property type="project" value="UniProtKB-EC"/>
</dbReference>
<proteinExistence type="predicted"/>
<evidence type="ECO:0000259" key="1">
    <source>
        <dbReference type="Pfam" id="PF00814"/>
    </source>
</evidence>
<comment type="caution">
    <text evidence="2">The sequence shown here is derived from an EMBL/GenBank/DDBJ whole genome shotgun (WGS) entry which is preliminary data.</text>
</comment>
<sequence>MNILAMDTSNQALGVALLKDGQLAGEMVTNIKKNHSVRLMPAIDQLMREVNMLPDELDKVVVAKGPGSYTGVRIGLTTAKSMAWALDIPVIGVSSLEVLAYQGSFFDAAVCPFFDARRGLVYTGLYQWDEGKSQLLKEEQNISMESWLQQLGQVNHKIMFLSPDIKVHQDAILEALGDQAIIPEQPFHIAKPSHLAIAGMNKNPDHTHTLTPNYLRLAEAEANWKKKQKENQNDG</sequence>
<dbReference type="Pfam" id="PF00814">
    <property type="entry name" value="TsaD"/>
    <property type="match status" value="1"/>
</dbReference>
<dbReference type="PANTHER" id="PTHR11735">
    <property type="entry name" value="TRNA N6-ADENOSINE THREONYLCARBAMOYLTRANSFERASE"/>
    <property type="match status" value="1"/>
</dbReference>
<name>A0ABV9DKJ9_9BACI</name>
<keyword evidence="2" id="KW-0808">Transferase</keyword>
<dbReference type="SUPFAM" id="SSF53067">
    <property type="entry name" value="Actin-like ATPase domain"/>
    <property type="match status" value="2"/>
</dbReference>
<dbReference type="InterPro" id="IPR043129">
    <property type="entry name" value="ATPase_NBD"/>
</dbReference>
<organism evidence="2 3">
    <name type="scientific">Virgibacillus kekensis</name>
    <dbReference type="NCBI Taxonomy" id="202261"/>
    <lineage>
        <taxon>Bacteria</taxon>
        <taxon>Bacillati</taxon>
        <taxon>Bacillota</taxon>
        <taxon>Bacilli</taxon>
        <taxon>Bacillales</taxon>
        <taxon>Bacillaceae</taxon>
        <taxon>Virgibacillus</taxon>
    </lineage>
</organism>
<evidence type="ECO:0000313" key="3">
    <source>
        <dbReference type="Proteomes" id="UP001595989"/>
    </source>
</evidence>
<gene>
    <name evidence="2" type="primary">tsaB</name>
    <name evidence="2" type="ORF">ACFO3D_14295</name>
</gene>
<evidence type="ECO:0000313" key="2">
    <source>
        <dbReference type="EMBL" id="MFC4559364.1"/>
    </source>
</evidence>
<dbReference type="InterPro" id="IPR000905">
    <property type="entry name" value="Gcp-like_dom"/>
</dbReference>
<protein>
    <submittedName>
        <fullName evidence="2">tRNA (Adenosine(37)-N6)-threonylcarbamoyltransferase complex dimerization subunit type 1 TsaB</fullName>
        <ecNumber evidence="2">2.3.1.234</ecNumber>
    </submittedName>
</protein>
<dbReference type="PANTHER" id="PTHR11735:SF11">
    <property type="entry name" value="TRNA THREONYLCARBAMOYLADENOSINE BIOSYNTHESIS PROTEIN TSAB"/>
    <property type="match status" value="1"/>
</dbReference>
<dbReference type="InterPro" id="IPR022496">
    <property type="entry name" value="T6A_TsaB"/>
</dbReference>
<dbReference type="EC" id="2.3.1.234" evidence="2"/>
<dbReference type="Gene3D" id="3.30.420.40">
    <property type="match status" value="2"/>
</dbReference>
<reference evidence="3" key="1">
    <citation type="journal article" date="2019" name="Int. J. Syst. Evol. Microbiol.">
        <title>The Global Catalogue of Microorganisms (GCM) 10K type strain sequencing project: providing services to taxonomists for standard genome sequencing and annotation.</title>
        <authorList>
            <consortium name="The Broad Institute Genomics Platform"/>
            <consortium name="The Broad Institute Genome Sequencing Center for Infectious Disease"/>
            <person name="Wu L."/>
            <person name="Ma J."/>
        </authorList>
    </citation>
    <scope>NUCLEOTIDE SEQUENCE [LARGE SCALE GENOMIC DNA]</scope>
    <source>
        <strain evidence="3">CGMCC 4.7426</strain>
    </source>
</reference>
<dbReference type="RefSeq" id="WP_390297375.1">
    <property type="nucleotide sequence ID" value="NZ_JBHSFU010000008.1"/>
</dbReference>